<keyword evidence="2" id="KW-0808">Transferase</keyword>
<dbReference type="GO" id="GO:0008168">
    <property type="term" value="F:methyltransferase activity"/>
    <property type="evidence" value="ECO:0007669"/>
    <property type="project" value="UniProtKB-KW"/>
</dbReference>
<dbReference type="AlphaFoldDB" id="A0A226EJK4"/>
<evidence type="ECO:0000256" key="2">
    <source>
        <dbReference type="ARBA" id="ARBA00022679"/>
    </source>
</evidence>
<comment type="caution">
    <text evidence="5">The sequence shown here is derived from an EMBL/GenBank/DDBJ whole genome shotgun (WGS) entry which is preliminary data.</text>
</comment>
<dbReference type="PANTHER" id="PTHR43667">
    <property type="entry name" value="CYCLOPROPANE-FATTY-ACYL-PHOSPHOLIPID SYNTHASE"/>
    <property type="match status" value="1"/>
</dbReference>
<evidence type="ECO:0000256" key="1">
    <source>
        <dbReference type="ARBA" id="ARBA00022603"/>
    </source>
</evidence>
<organism evidence="5 6">
    <name type="scientific">Folsomia candida</name>
    <name type="common">Springtail</name>
    <dbReference type="NCBI Taxonomy" id="158441"/>
    <lineage>
        <taxon>Eukaryota</taxon>
        <taxon>Metazoa</taxon>
        <taxon>Ecdysozoa</taxon>
        <taxon>Arthropoda</taxon>
        <taxon>Hexapoda</taxon>
        <taxon>Collembola</taxon>
        <taxon>Entomobryomorpha</taxon>
        <taxon>Isotomoidea</taxon>
        <taxon>Isotomidae</taxon>
        <taxon>Proisotominae</taxon>
        <taxon>Folsomia</taxon>
    </lineage>
</organism>
<dbReference type="OrthoDB" id="8300214at2759"/>
<dbReference type="NCBIfam" id="NF008686">
    <property type="entry name" value="PRK11705.1"/>
    <property type="match status" value="2"/>
</dbReference>
<accession>A0A226EJK4</accession>
<evidence type="ECO:0000313" key="5">
    <source>
        <dbReference type="EMBL" id="OXA57629.1"/>
    </source>
</evidence>
<keyword evidence="3" id="KW-0949">S-adenosyl-L-methionine</keyword>
<gene>
    <name evidence="5" type="ORF">Fcan01_07042</name>
</gene>
<dbReference type="GO" id="GO:0032259">
    <property type="term" value="P:methylation"/>
    <property type="evidence" value="ECO:0007669"/>
    <property type="project" value="UniProtKB-KW"/>
</dbReference>
<keyword evidence="6" id="KW-1185">Reference proteome</keyword>
<dbReference type="Gene3D" id="3.40.50.150">
    <property type="entry name" value="Vaccinia Virus protein VP39"/>
    <property type="match status" value="2"/>
</dbReference>
<dbReference type="Proteomes" id="UP000198287">
    <property type="component" value="Unassembled WGS sequence"/>
</dbReference>
<dbReference type="GO" id="GO:0006629">
    <property type="term" value="P:lipid metabolic process"/>
    <property type="evidence" value="ECO:0007669"/>
    <property type="project" value="UniProtKB-KW"/>
</dbReference>
<dbReference type="InterPro" id="IPR050723">
    <property type="entry name" value="CFA/CMAS"/>
</dbReference>
<dbReference type="Pfam" id="PF02353">
    <property type="entry name" value="CMAS"/>
    <property type="match status" value="2"/>
</dbReference>
<evidence type="ECO:0000256" key="3">
    <source>
        <dbReference type="ARBA" id="ARBA00022691"/>
    </source>
</evidence>
<dbReference type="SUPFAM" id="SSF53335">
    <property type="entry name" value="S-adenosyl-L-methionine-dependent methyltransferases"/>
    <property type="match status" value="2"/>
</dbReference>
<protein>
    <submittedName>
        <fullName evidence="5">Cyclopropane-fatty-acyl-phospholipid synthase</fullName>
    </submittedName>
</protein>
<proteinExistence type="predicted"/>
<dbReference type="InterPro" id="IPR029063">
    <property type="entry name" value="SAM-dependent_MTases_sf"/>
</dbReference>
<dbReference type="CDD" id="cd02440">
    <property type="entry name" value="AdoMet_MTases"/>
    <property type="match status" value="2"/>
</dbReference>
<dbReference type="PANTHER" id="PTHR43667:SF1">
    <property type="entry name" value="CYCLOPROPANE-FATTY-ACYL-PHOSPHOLIPID SYNTHASE"/>
    <property type="match status" value="1"/>
</dbReference>
<reference evidence="5 6" key="1">
    <citation type="submission" date="2015-12" db="EMBL/GenBank/DDBJ databases">
        <title>The genome of Folsomia candida.</title>
        <authorList>
            <person name="Faddeeva A."/>
            <person name="Derks M.F."/>
            <person name="Anvar Y."/>
            <person name="Smit S."/>
            <person name="Van Straalen N."/>
            <person name="Roelofs D."/>
        </authorList>
    </citation>
    <scope>NUCLEOTIDE SEQUENCE [LARGE SCALE GENOMIC DNA]</scope>
    <source>
        <strain evidence="5 6">VU population</strain>
        <tissue evidence="5">Whole body</tissue>
    </source>
</reference>
<keyword evidence="4" id="KW-0443">Lipid metabolism</keyword>
<evidence type="ECO:0000256" key="4">
    <source>
        <dbReference type="ARBA" id="ARBA00023098"/>
    </source>
</evidence>
<dbReference type="EMBL" id="LNIX01000003">
    <property type="protein sequence ID" value="OXA57629.1"/>
    <property type="molecule type" value="Genomic_DNA"/>
</dbReference>
<name>A0A226EJK4_FOLCA</name>
<evidence type="ECO:0000313" key="6">
    <source>
        <dbReference type="Proteomes" id="UP000198287"/>
    </source>
</evidence>
<keyword evidence="1" id="KW-0489">Methyltransferase</keyword>
<sequence>MGEFHILYSLTSFIVKIYKWLELNLLIIFTSRLERKLRGTYKKLGVKFSGAGVTERLNNSEENLKIAKQNKNTLILEVHDKRFYSRIANHASLGMGETYMDNWWDCDDVVELSYRIFKSGIYLEYLNPWNRFLNYIELSFFNLQSKDRAFEVGKKHYDIGNDLFESFLDPWMTYSCGYWANATTLAEAQVNKMELIAQKLKLKPGMRVLDIGCGWGGLCKYLAEKHGVECVGITISEEGVKYAKAKTKGLPVDFRLMDYRDMDEIFDRVVSVGMMEHVGKHNYRTFFEVVHRCLSDDGIFLLHTIGNNHPEMPGIEPFFHTYIFPNGYLPYYRDITKDTEGLYIMEDWENFGHDYSKTLIAWKENFDKNWHKIAHKYGERFFRMWTSLIVRSYKWLELNFLKIFTSCIERKIRETYQAVGVNFWGAAVTENLVITDKNGNTNLVKPKRNSWDFVIHSRKFFSLVANHASLGMAETYMDNMWDCDDLVELSYRIMKNGLYMEYLNGFNRFLNYVELSFFNLQSKARAFEVGKKHYDIGNDLFESFLDERMTYSCGYWANATTLAEAQVDKMELIAQKLKLKPGMRVLDIGCGWGGLCKYLAEKHGVKCVGISISEEGVKYANLDINGLPVEFRLMDYRDINETFDRVVSVGMMEHVGKHNYRTFFKVVHRCLSDDGIFLLHTIGNNHPDIPGVEPFFHTYIFPNAYLPYYKDIAKFTEGLYVVEDWHNFGFDYSKTLLAWKENFDRNWPKISDKYGERFYRMWSYYLQFSAGGFRSRRIQLWQVVLSKTGCEGGYISVR</sequence>